<reference evidence="3 4" key="1">
    <citation type="submission" date="2020-02" db="EMBL/GenBank/DDBJ databases">
        <title>A chromosome-scale genome assembly of the black bullhead catfish (Ameiurus melas).</title>
        <authorList>
            <person name="Wen M."/>
            <person name="Zham M."/>
            <person name="Cabau C."/>
            <person name="Klopp C."/>
            <person name="Donnadieu C."/>
            <person name="Roques C."/>
            <person name="Bouchez O."/>
            <person name="Lampietro C."/>
            <person name="Jouanno E."/>
            <person name="Herpin A."/>
            <person name="Louis A."/>
            <person name="Berthelot C."/>
            <person name="Parey E."/>
            <person name="Roest-Crollius H."/>
            <person name="Braasch I."/>
            <person name="Postlethwait J."/>
            <person name="Robinson-Rechavi M."/>
            <person name="Echchiki A."/>
            <person name="Begum T."/>
            <person name="Montfort J."/>
            <person name="Schartl M."/>
            <person name="Bobe J."/>
            <person name="Guiguen Y."/>
        </authorList>
    </citation>
    <scope>NUCLEOTIDE SEQUENCE [LARGE SCALE GENOMIC DNA]</scope>
    <source>
        <strain evidence="3">M_S1</strain>
        <tissue evidence="3">Blood</tissue>
    </source>
</reference>
<dbReference type="InterPro" id="IPR018378">
    <property type="entry name" value="C-type_lectin_CS"/>
</dbReference>
<feature type="non-terminal residue" evidence="3">
    <location>
        <position position="1"/>
    </location>
</feature>
<organism evidence="3 4">
    <name type="scientific">Ameiurus melas</name>
    <name type="common">Black bullhead</name>
    <name type="synonym">Silurus melas</name>
    <dbReference type="NCBI Taxonomy" id="219545"/>
    <lineage>
        <taxon>Eukaryota</taxon>
        <taxon>Metazoa</taxon>
        <taxon>Chordata</taxon>
        <taxon>Craniata</taxon>
        <taxon>Vertebrata</taxon>
        <taxon>Euteleostomi</taxon>
        <taxon>Actinopterygii</taxon>
        <taxon>Neopterygii</taxon>
        <taxon>Teleostei</taxon>
        <taxon>Ostariophysi</taxon>
        <taxon>Siluriformes</taxon>
        <taxon>Ictaluridae</taxon>
        <taxon>Ameiurus</taxon>
    </lineage>
</organism>
<comment type="caution">
    <text evidence="3">The sequence shown here is derived from an EMBL/GenBank/DDBJ whole genome shotgun (WGS) entry which is preliminary data.</text>
</comment>
<gene>
    <name evidence="3" type="ORF">AMELA_G00272690</name>
</gene>
<accession>A0A7J5ZNB2</accession>
<dbReference type="PANTHER" id="PTHR45784:SF3">
    <property type="entry name" value="C-TYPE LECTIN DOMAIN FAMILY 4 MEMBER K-LIKE-RELATED"/>
    <property type="match status" value="1"/>
</dbReference>
<dbReference type="PROSITE" id="PS50041">
    <property type="entry name" value="C_TYPE_LECTIN_2"/>
    <property type="match status" value="2"/>
</dbReference>
<feature type="domain" description="C-type lectin" evidence="2">
    <location>
        <begin position="191"/>
        <end position="301"/>
    </location>
</feature>
<dbReference type="SMART" id="SM00034">
    <property type="entry name" value="CLECT"/>
    <property type="match status" value="2"/>
</dbReference>
<keyword evidence="1" id="KW-1015">Disulfide bond</keyword>
<keyword evidence="4" id="KW-1185">Reference proteome</keyword>
<dbReference type="PANTHER" id="PTHR45784">
    <property type="entry name" value="C-TYPE LECTIN DOMAIN FAMILY 20 MEMBER A-RELATED"/>
    <property type="match status" value="1"/>
</dbReference>
<dbReference type="PROSITE" id="PS00615">
    <property type="entry name" value="C_TYPE_LECTIN_1"/>
    <property type="match status" value="2"/>
</dbReference>
<sequence length="369" mass="41284">VLSLLCLPSSFFLGVAVTGLGGVAVIRVFVRAGDVAGTGDATRKGDVMGTGEVRRARRGFSPGALSINLTAPLLVMQQVTWSVAQNYCRENYIDLFTITNAYDQAKLIEEMNKKNVIGPAWTGLYIELDNWYWSYNHLPLENTGLNIWHSGQPDNAYGADVCVSMFADGYWWSYPCSYVGPFICYDGNNSYADRFVAYLNPRITWLDSQAYCQQHHTDLATVMNESDVSLLGQLLPPLNILGGWVGLTRNTWEWSDGSNPSYLPWLSGQPDNLNTWENCATATAGLLSDDQCANKYYFTCSVYRVRKQIVKLQVKSTQSVLDSTGQSSILEMLKQKLQENGMLMNTTVKWRLQPDGKILYKKVNNNLQP</sequence>
<evidence type="ECO:0000256" key="1">
    <source>
        <dbReference type="ARBA" id="ARBA00023157"/>
    </source>
</evidence>
<dbReference type="InterPro" id="IPR016187">
    <property type="entry name" value="CTDL_fold"/>
</dbReference>
<name>A0A7J5ZNB2_AMEME</name>
<dbReference type="Proteomes" id="UP000593565">
    <property type="component" value="Unassembled WGS sequence"/>
</dbReference>
<evidence type="ECO:0000313" key="3">
    <source>
        <dbReference type="EMBL" id="KAF4071391.1"/>
    </source>
</evidence>
<dbReference type="EMBL" id="JAAGNN010000027">
    <property type="protein sequence ID" value="KAF4071391.1"/>
    <property type="molecule type" value="Genomic_DNA"/>
</dbReference>
<dbReference type="Gene3D" id="3.10.100.10">
    <property type="entry name" value="Mannose-Binding Protein A, subunit A"/>
    <property type="match status" value="2"/>
</dbReference>
<dbReference type="AlphaFoldDB" id="A0A7J5ZNB2"/>
<evidence type="ECO:0000313" key="4">
    <source>
        <dbReference type="Proteomes" id="UP000593565"/>
    </source>
</evidence>
<dbReference type="InterPro" id="IPR016186">
    <property type="entry name" value="C-type_lectin-like/link_sf"/>
</dbReference>
<feature type="domain" description="C-type lectin" evidence="2">
    <location>
        <begin position="80"/>
        <end position="185"/>
    </location>
</feature>
<proteinExistence type="predicted"/>
<protein>
    <recommendedName>
        <fullName evidence="2">C-type lectin domain-containing protein</fullName>
    </recommendedName>
</protein>
<dbReference type="Pfam" id="PF00059">
    <property type="entry name" value="Lectin_C"/>
    <property type="match status" value="2"/>
</dbReference>
<dbReference type="InterPro" id="IPR001304">
    <property type="entry name" value="C-type_lectin-like"/>
</dbReference>
<evidence type="ECO:0000259" key="2">
    <source>
        <dbReference type="PROSITE" id="PS50041"/>
    </source>
</evidence>
<dbReference type="SUPFAM" id="SSF56436">
    <property type="entry name" value="C-type lectin-like"/>
    <property type="match status" value="2"/>
</dbReference>